<feature type="non-terminal residue" evidence="1">
    <location>
        <position position="1"/>
    </location>
</feature>
<name>A0AA40GEI4_9HYME</name>
<evidence type="ECO:0000313" key="1">
    <source>
        <dbReference type="EMBL" id="KAK1135700.1"/>
    </source>
</evidence>
<sequence>PKRKEKEKMDVRALHTKLRVLFGRARQMANRVKVRWKTVPNEPIAAIGSRIPLKVGTATWLLPLMLVHPRISGPVSYVYPSVYMHQHARSDSPG</sequence>
<organism evidence="1 2">
    <name type="scientific">Melipona bicolor</name>
    <dbReference type="NCBI Taxonomy" id="60889"/>
    <lineage>
        <taxon>Eukaryota</taxon>
        <taxon>Metazoa</taxon>
        <taxon>Ecdysozoa</taxon>
        <taxon>Arthropoda</taxon>
        <taxon>Hexapoda</taxon>
        <taxon>Insecta</taxon>
        <taxon>Pterygota</taxon>
        <taxon>Neoptera</taxon>
        <taxon>Endopterygota</taxon>
        <taxon>Hymenoptera</taxon>
        <taxon>Apocrita</taxon>
        <taxon>Aculeata</taxon>
        <taxon>Apoidea</taxon>
        <taxon>Anthophila</taxon>
        <taxon>Apidae</taxon>
        <taxon>Melipona</taxon>
    </lineage>
</organism>
<protein>
    <submittedName>
        <fullName evidence="1">Uncharacterized protein</fullName>
    </submittedName>
</protein>
<dbReference type="AlphaFoldDB" id="A0AA40GEI4"/>
<dbReference type="EMBL" id="JAHYIQ010000001">
    <property type="protein sequence ID" value="KAK1135700.1"/>
    <property type="molecule type" value="Genomic_DNA"/>
</dbReference>
<reference evidence="1" key="1">
    <citation type="submission" date="2021-10" db="EMBL/GenBank/DDBJ databases">
        <title>Melipona bicolor Genome sequencing and assembly.</title>
        <authorList>
            <person name="Araujo N.S."/>
            <person name="Arias M.C."/>
        </authorList>
    </citation>
    <scope>NUCLEOTIDE SEQUENCE</scope>
    <source>
        <strain evidence="1">USP_2M_L1-L4_2017</strain>
        <tissue evidence="1">Whole body</tissue>
    </source>
</reference>
<evidence type="ECO:0000313" key="2">
    <source>
        <dbReference type="Proteomes" id="UP001177670"/>
    </source>
</evidence>
<dbReference type="Proteomes" id="UP001177670">
    <property type="component" value="Unassembled WGS sequence"/>
</dbReference>
<accession>A0AA40GEI4</accession>
<gene>
    <name evidence="1" type="ORF">K0M31_000285</name>
</gene>
<comment type="caution">
    <text evidence="1">The sequence shown here is derived from an EMBL/GenBank/DDBJ whole genome shotgun (WGS) entry which is preliminary data.</text>
</comment>
<keyword evidence="2" id="KW-1185">Reference proteome</keyword>
<proteinExistence type="predicted"/>